<reference evidence="2 3" key="1">
    <citation type="submission" date="2024-09" db="EMBL/GenBank/DDBJ databases">
        <authorList>
            <person name="Lee S.D."/>
        </authorList>
    </citation>
    <scope>NUCLEOTIDE SEQUENCE [LARGE SCALE GENOMIC DNA]</scope>
    <source>
        <strain evidence="2 3">N1-3</strain>
    </source>
</reference>
<organism evidence="2 3">
    <name type="scientific">Streptacidiphilus alkalitolerans</name>
    <dbReference type="NCBI Taxonomy" id="3342712"/>
    <lineage>
        <taxon>Bacteria</taxon>
        <taxon>Bacillati</taxon>
        <taxon>Actinomycetota</taxon>
        <taxon>Actinomycetes</taxon>
        <taxon>Kitasatosporales</taxon>
        <taxon>Streptomycetaceae</taxon>
        <taxon>Streptacidiphilus</taxon>
    </lineage>
</organism>
<sequence>MGLSDTLKGALDQAKEKATELAGKHSASIDSGLDKVGEMADKATKGKYSDKIHSGRDKAKETLDHIAEKSSAEAAEPVEPTEPNGPTGPQAS</sequence>
<feature type="compositionally biased region" description="Basic and acidic residues" evidence="1">
    <location>
        <begin position="32"/>
        <end position="71"/>
    </location>
</feature>
<feature type="compositionally biased region" description="Basic and acidic residues" evidence="1">
    <location>
        <begin position="13"/>
        <end position="23"/>
    </location>
</feature>
<evidence type="ECO:0000313" key="2">
    <source>
        <dbReference type="EMBL" id="MFC1434619.1"/>
    </source>
</evidence>
<protein>
    <submittedName>
        <fullName evidence="2">Antitoxin</fullName>
    </submittedName>
</protein>
<feature type="region of interest" description="Disordered" evidence="1">
    <location>
        <begin position="1"/>
        <end position="92"/>
    </location>
</feature>
<evidence type="ECO:0000313" key="3">
    <source>
        <dbReference type="Proteomes" id="UP001592530"/>
    </source>
</evidence>
<proteinExistence type="predicted"/>
<dbReference type="EMBL" id="JBHEZY010000014">
    <property type="protein sequence ID" value="MFC1434619.1"/>
    <property type="molecule type" value="Genomic_DNA"/>
</dbReference>
<dbReference type="Pfam" id="PF14013">
    <property type="entry name" value="MT0933_antitox"/>
    <property type="match status" value="1"/>
</dbReference>
<gene>
    <name evidence="2" type="ORF">ACEZDB_28665</name>
</gene>
<accession>A0ABV6X8S6</accession>
<dbReference type="InterPro" id="IPR028037">
    <property type="entry name" value="Antitoxin_Rv0909/MT0933"/>
</dbReference>
<dbReference type="RefSeq" id="WP_380557102.1">
    <property type="nucleotide sequence ID" value="NZ_JBHEZY010000014.1"/>
</dbReference>
<dbReference type="Proteomes" id="UP001592530">
    <property type="component" value="Unassembled WGS sequence"/>
</dbReference>
<name>A0ABV6X8S6_9ACTN</name>
<feature type="compositionally biased region" description="Low complexity" evidence="1">
    <location>
        <begin position="72"/>
        <end position="82"/>
    </location>
</feature>
<evidence type="ECO:0000256" key="1">
    <source>
        <dbReference type="SAM" id="MobiDB-lite"/>
    </source>
</evidence>
<comment type="caution">
    <text evidence="2">The sequence shown here is derived from an EMBL/GenBank/DDBJ whole genome shotgun (WGS) entry which is preliminary data.</text>
</comment>